<protein>
    <recommendedName>
        <fullName evidence="6">Exostosin GT47 domain-containing protein</fullName>
    </recommendedName>
</protein>
<dbReference type="PANTHER" id="PTHR11062">
    <property type="entry name" value="EXOSTOSIN HEPARAN SULFATE GLYCOSYLTRANSFERASE -RELATED"/>
    <property type="match status" value="1"/>
</dbReference>
<dbReference type="Proteomes" id="UP001642360">
    <property type="component" value="Unassembled WGS sequence"/>
</dbReference>
<dbReference type="AlphaFoldDB" id="A0ABC8T0F1"/>
<dbReference type="InterPro" id="IPR004263">
    <property type="entry name" value="Exostosin"/>
</dbReference>
<accession>A0ABC8T0F1</accession>
<evidence type="ECO:0000256" key="1">
    <source>
        <dbReference type="ARBA" id="ARBA00004323"/>
    </source>
</evidence>
<keyword evidence="8" id="KW-1185">Reference proteome</keyword>
<dbReference type="GO" id="GO:0000139">
    <property type="term" value="C:Golgi membrane"/>
    <property type="evidence" value="ECO:0007669"/>
    <property type="project" value="UniProtKB-SubCell"/>
</dbReference>
<dbReference type="EMBL" id="CAUOFW020003924">
    <property type="protein sequence ID" value="CAK9162640.1"/>
    <property type="molecule type" value="Genomic_DNA"/>
</dbReference>
<organism evidence="7 8">
    <name type="scientific">Ilex paraguariensis</name>
    <name type="common">yerba mate</name>
    <dbReference type="NCBI Taxonomy" id="185542"/>
    <lineage>
        <taxon>Eukaryota</taxon>
        <taxon>Viridiplantae</taxon>
        <taxon>Streptophyta</taxon>
        <taxon>Embryophyta</taxon>
        <taxon>Tracheophyta</taxon>
        <taxon>Spermatophyta</taxon>
        <taxon>Magnoliopsida</taxon>
        <taxon>eudicotyledons</taxon>
        <taxon>Gunneridae</taxon>
        <taxon>Pentapetalae</taxon>
        <taxon>asterids</taxon>
        <taxon>campanulids</taxon>
        <taxon>Aquifoliales</taxon>
        <taxon>Aquifoliaceae</taxon>
        <taxon>Ilex</taxon>
    </lineage>
</organism>
<dbReference type="InterPro" id="IPR040911">
    <property type="entry name" value="Exostosin_GT47"/>
</dbReference>
<evidence type="ECO:0000256" key="4">
    <source>
        <dbReference type="ARBA" id="ARBA00022968"/>
    </source>
</evidence>
<dbReference type="PANTHER" id="PTHR11062:SF184">
    <property type="entry name" value="EXOSTOSIN FAMILY PROTEIN"/>
    <property type="match status" value="1"/>
</dbReference>
<keyword evidence="4" id="KW-0735">Signal-anchor</keyword>
<keyword evidence="3" id="KW-0328">Glycosyltransferase</keyword>
<evidence type="ECO:0000313" key="8">
    <source>
        <dbReference type="Proteomes" id="UP001642360"/>
    </source>
</evidence>
<feature type="domain" description="Exostosin GT47" evidence="6">
    <location>
        <begin position="13"/>
        <end position="143"/>
    </location>
</feature>
<sequence>MCSKVLTQRGLDEALKWVKEQPAWKRSKGRDHILSGHHPWSFKSVRRFMKNAIGLLLDMDSTGNWYKPGQVWLEKDMILPYAPNVDLCDAKCLLEIESNRSTLLLFRGRLKRNAGGKICAKLVSELNGADGVVIEKGSAGEAGKAAA</sequence>
<evidence type="ECO:0000256" key="3">
    <source>
        <dbReference type="ARBA" id="ARBA00022676"/>
    </source>
</evidence>
<comment type="similarity">
    <text evidence="2">Belongs to the glycosyltransferase 47 family.</text>
</comment>
<evidence type="ECO:0000313" key="7">
    <source>
        <dbReference type="EMBL" id="CAK9162640.1"/>
    </source>
</evidence>
<evidence type="ECO:0000256" key="5">
    <source>
        <dbReference type="ARBA" id="ARBA00023034"/>
    </source>
</evidence>
<dbReference type="GO" id="GO:0016757">
    <property type="term" value="F:glycosyltransferase activity"/>
    <property type="evidence" value="ECO:0007669"/>
    <property type="project" value="UniProtKB-KW"/>
</dbReference>
<comment type="caution">
    <text evidence="7">The sequence shown here is derived from an EMBL/GenBank/DDBJ whole genome shotgun (WGS) entry which is preliminary data.</text>
</comment>
<keyword evidence="5" id="KW-0333">Golgi apparatus</keyword>
<evidence type="ECO:0000259" key="6">
    <source>
        <dbReference type="Pfam" id="PF03016"/>
    </source>
</evidence>
<comment type="subcellular location">
    <subcellularLocation>
        <location evidence="1">Golgi apparatus membrane</location>
        <topology evidence="1">Single-pass type II membrane protein</topology>
    </subcellularLocation>
</comment>
<keyword evidence="4" id="KW-0812">Transmembrane</keyword>
<keyword evidence="3" id="KW-0808">Transferase</keyword>
<proteinExistence type="inferred from homology"/>
<gene>
    <name evidence="7" type="ORF">ILEXP_LOCUS31523</name>
</gene>
<name>A0ABC8T0F1_9AQUA</name>
<dbReference type="Pfam" id="PF03016">
    <property type="entry name" value="Exostosin_GT47"/>
    <property type="match status" value="1"/>
</dbReference>
<reference evidence="7 8" key="1">
    <citation type="submission" date="2024-02" db="EMBL/GenBank/DDBJ databases">
        <authorList>
            <person name="Vignale AGUSTIN F."/>
            <person name="Sosa J E."/>
            <person name="Modenutti C."/>
        </authorList>
    </citation>
    <scope>NUCLEOTIDE SEQUENCE [LARGE SCALE GENOMIC DNA]</scope>
</reference>
<evidence type="ECO:0000256" key="2">
    <source>
        <dbReference type="ARBA" id="ARBA00010271"/>
    </source>
</evidence>